<comment type="catalytic activity">
    <reaction evidence="2">
        <text>arsenite(in) + ATP + H2O = arsenite(out) + ADP + phosphate + H(+)</text>
        <dbReference type="Rhea" id="RHEA:11348"/>
        <dbReference type="ChEBI" id="CHEBI:15377"/>
        <dbReference type="ChEBI" id="CHEBI:15378"/>
        <dbReference type="ChEBI" id="CHEBI:29242"/>
        <dbReference type="ChEBI" id="CHEBI:30616"/>
        <dbReference type="ChEBI" id="CHEBI:43474"/>
        <dbReference type="ChEBI" id="CHEBI:456216"/>
        <dbReference type="EC" id="7.3.2.7"/>
    </reaction>
</comment>
<dbReference type="InterPro" id="IPR027417">
    <property type="entry name" value="P-loop_NTPase"/>
</dbReference>
<evidence type="ECO:0000256" key="1">
    <source>
        <dbReference type="ARBA" id="ARBA00011040"/>
    </source>
</evidence>
<dbReference type="Pfam" id="PF02374">
    <property type="entry name" value="ArsA_ATPase"/>
    <property type="match status" value="2"/>
</dbReference>
<dbReference type="SMART" id="SM00382">
    <property type="entry name" value="AAA"/>
    <property type="match status" value="2"/>
</dbReference>
<sequence>MPQNFLNNPPKNLFFTGKGGVGKTTTSAATALTLADTGKNVLLVSTDPASNLDEVLGLSLSAEPAPVPGIAGLFAANVDPVEATAAYREKMVGPYRGILPEAAVRSMEEQLSGACTVEIAAFNEFARLMGNPDAAAGFDHIIFDTAPTGHTLRLLSLPAAWSDFIDTNSGGTSCLGPLAGLKAQHLLYETTRKALADPAQTMVVVVSRPDEAPLNEAARASAELRELGVTNQHLIINGVIELTHPDDPIAVALRERSMKALSNLPQGLKELPKTELPLRGTELVGIPALQVFFAPESNMTSLPRSENAVSLPAPLANLLDMLATTPGGVIMTMGKGGVGKTTLAVNLATALAAQGKKVHLTTTDPAAHVSQTLGEIPNGLTVSRIDPEVETEAYRQEVLATAGANLDEEARALMEEDLRSPCTEEIAVFRAFARIVAEGADSFVVIDTAPTGHTLLLLDASESYHREVSRNMSDIPETVRQLLPRLRDPAFTKVFLVTLPEATPVHEAMALQQDLRRAGIEPAGWIVNQSLAPLPVTDPILHQRRIREFRYIDEVVRQGLPTFLTPWQAEPTKG</sequence>
<dbReference type="CDD" id="cd02035">
    <property type="entry name" value="ArsA"/>
    <property type="match status" value="2"/>
</dbReference>
<gene>
    <name evidence="5" type="primary">arsA</name>
    <name evidence="5" type="ORF">KI810_09100</name>
</gene>
<organism evidence="5 6">
    <name type="scientific">Geomobilimonas luticola</name>
    <dbReference type="NCBI Taxonomy" id="1114878"/>
    <lineage>
        <taxon>Bacteria</taxon>
        <taxon>Pseudomonadati</taxon>
        <taxon>Thermodesulfobacteriota</taxon>
        <taxon>Desulfuromonadia</taxon>
        <taxon>Geobacterales</taxon>
        <taxon>Geobacteraceae</taxon>
        <taxon>Geomobilimonas</taxon>
    </lineage>
</organism>
<dbReference type="NCBIfam" id="TIGR04291">
    <property type="entry name" value="arsen_driv_ArsA"/>
    <property type="match status" value="1"/>
</dbReference>
<dbReference type="Gene3D" id="3.40.50.300">
    <property type="entry name" value="P-loop containing nucleotide triphosphate hydrolases"/>
    <property type="match status" value="2"/>
</dbReference>
<dbReference type="InterPro" id="IPR003593">
    <property type="entry name" value="AAA+_ATPase"/>
</dbReference>
<reference evidence="5 6" key="1">
    <citation type="submission" date="2021-05" db="EMBL/GenBank/DDBJ databases">
        <title>The draft genome of Geobacter luticola JCM 17780.</title>
        <authorList>
            <person name="Xu Z."/>
            <person name="Masuda Y."/>
            <person name="Itoh H."/>
            <person name="Senoo K."/>
        </authorList>
    </citation>
    <scope>NUCLEOTIDE SEQUENCE [LARGE SCALE GENOMIC DNA]</scope>
    <source>
        <strain evidence="5 6">JCM 17780</strain>
    </source>
</reference>
<keyword evidence="6" id="KW-1185">Reference proteome</keyword>
<feature type="domain" description="AAA+ ATPase" evidence="4">
    <location>
        <begin position="326"/>
        <end position="501"/>
    </location>
</feature>
<dbReference type="SUPFAM" id="SSF52540">
    <property type="entry name" value="P-loop containing nucleoside triphosphate hydrolases"/>
    <property type="match status" value="2"/>
</dbReference>
<evidence type="ECO:0000256" key="3">
    <source>
        <dbReference type="ARBA" id="ARBA00066752"/>
    </source>
</evidence>
<accession>A0ABS5SCU4</accession>
<evidence type="ECO:0000259" key="4">
    <source>
        <dbReference type="SMART" id="SM00382"/>
    </source>
</evidence>
<dbReference type="NCBIfam" id="TIGR00345">
    <property type="entry name" value="GET3_arsA_TRC40"/>
    <property type="match status" value="1"/>
</dbReference>
<dbReference type="Proteomes" id="UP000756860">
    <property type="component" value="Unassembled WGS sequence"/>
</dbReference>
<evidence type="ECO:0000256" key="2">
    <source>
        <dbReference type="ARBA" id="ARBA00052296"/>
    </source>
</evidence>
<dbReference type="InterPro" id="IPR027541">
    <property type="entry name" value="Ars_ATPase"/>
</dbReference>
<feature type="domain" description="AAA+ ATPase" evidence="4">
    <location>
        <begin position="9"/>
        <end position="230"/>
    </location>
</feature>
<comment type="similarity">
    <text evidence="1">Belongs to the arsA ATPase family.</text>
</comment>
<comment type="caution">
    <text evidence="5">The sequence shown here is derived from an EMBL/GenBank/DDBJ whole genome shotgun (WGS) entry which is preliminary data.</text>
</comment>
<dbReference type="EC" id="7.3.2.7" evidence="3"/>
<dbReference type="PIRSF" id="PIRSF001327">
    <property type="entry name" value="Arsenical_pump-driving_ATPase"/>
    <property type="match status" value="1"/>
</dbReference>
<evidence type="ECO:0000313" key="6">
    <source>
        <dbReference type="Proteomes" id="UP000756860"/>
    </source>
</evidence>
<dbReference type="InterPro" id="IPR016300">
    <property type="entry name" value="ATPase_ArsA/GET3"/>
</dbReference>
<dbReference type="PANTHER" id="PTHR10803:SF3">
    <property type="entry name" value="ATPASE GET3"/>
    <property type="match status" value="1"/>
</dbReference>
<evidence type="ECO:0000313" key="5">
    <source>
        <dbReference type="EMBL" id="MBT0653211.1"/>
    </source>
</evidence>
<dbReference type="EMBL" id="JAHCVK010000003">
    <property type="protein sequence ID" value="MBT0653211.1"/>
    <property type="molecule type" value="Genomic_DNA"/>
</dbReference>
<protein>
    <recommendedName>
        <fullName evidence="3">arsenite-transporting ATPase</fullName>
        <ecNumber evidence="3">7.3.2.7</ecNumber>
    </recommendedName>
</protein>
<name>A0ABS5SCU4_9BACT</name>
<dbReference type="RefSeq" id="WP_214175218.1">
    <property type="nucleotide sequence ID" value="NZ_JAHCVK010000003.1"/>
</dbReference>
<dbReference type="InterPro" id="IPR025723">
    <property type="entry name" value="ArsA/GET3_ATPase-like"/>
</dbReference>
<dbReference type="PANTHER" id="PTHR10803">
    <property type="entry name" value="ARSENICAL PUMP-DRIVING ATPASE ARSENITE-TRANSLOCATING ATPASE"/>
    <property type="match status" value="1"/>
</dbReference>
<proteinExistence type="inferred from homology"/>